<proteinExistence type="predicted"/>
<keyword evidence="6" id="KW-0479">Metal-binding</keyword>
<evidence type="ECO:0000256" key="9">
    <source>
        <dbReference type="ARBA" id="ARBA00023004"/>
    </source>
</evidence>
<organism evidence="15">
    <name type="scientific">Diabrotica virgifera virgifera</name>
    <name type="common">western corn rootworm</name>
    <dbReference type="NCBI Taxonomy" id="50390"/>
    <lineage>
        <taxon>Eukaryota</taxon>
        <taxon>Metazoa</taxon>
        <taxon>Ecdysozoa</taxon>
        <taxon>Arthropoda</taxon>
        <taxon>Hexapoda</taxon>
        <taxon>Insecta</taxon>
        <taxon>Pterygota</taxon>
        <taxon>Neoptera</taxon>
        <taxon>Endopterygota</taxon>
        <taxon>Coleoptera</taxon>
        <taxon>Polyphaga</taxon>
        <taxon>Cucujiformia</taxon>
        <taxon>Chrysomeloidea</taxon>
        <taxon>Chrysomelidae</taxon>
        <taxon>Galerucinae</taxon>
        <taxon>Diabroticina</taxon>
        <taxon>Diabroticites</taxon>
        <taxon>Diabrotica</taxon>
    </lineage>
</organism>
<evidence type="ECO:0000256" key="6">
    <source>
        <dbReference type="ARBA" id="ARBA00022723"/>
    </source>
</evidence>
<evidence type="ECO:0000256" key="4">
    <source>
        <dbReference type="ARBA" id="ARBA00022617"/>
    </source>
</evidence>
<dbReference type="InParanoid" id="A0A6P7GT79"/>
<evidence type="ECO:0000256" key="1">
    <source>
        <dbReference type="ARBA" id="ARBA00001970"/>
    </source>
</evidence>
<dbReference type="GO" id="GO:0140575">
    <property type="term" value="F:transmembrane monodehydroascorbate reductase activity"/>
    <property type="evidence" value="ECO:0007669"/>
    <property type="project" value="InterPro"/>
</dbReference>
<keyword evidence="10 13" id="KW-0472">Membrane</keyword>
<comment type="subcellular location">
    <subcellularLocation>
        <location evidence="2">Membrane</location>
        <topology evidence="2">Multi-pass membrane protein</topology>
    </subcellularLocation>
</comment>
<keyword evidence="5 13" id="KW-0812">Transmembrane</keyword>
<protein>
    <recommendedName>
        <fullName evidence="11">ascorbate ferrireductase (transmembrane)</fullName>
        <ecNumber evidence="11">7.2.1.3</ecNumber>
    </recommendedName>
</protein>
<keyword evidence="3" id="KW-0813">Transport</keyword>
<dbReference type="InterPro" id="IPR006593">
    <property type="entry name" value="Cyt_b561/ferric_Rdtase_TM"/>
</dbReference>
<dbReference type="AlphaFoldDB" id="A0A6P7GT79"/>
<feature type="transmembrane region" description="Helical" evidence="13">
    <location>
        <begin position="245"/>
        <end position="271"/>
    </location>
</feature>
<feature type="transmembrane region" description="Helical" evidence="13">
    <location>
        <begin position="135"/>
        <end position="156"/>
    </location>
</feature>
<evidence type="ECO:0000256" key="12">
    <source>
        <dbReference type="SAM" id="MobiDB-lite"/>
    </source>
</evidence>
<dbReference type="GO" id="GO:0046872">
    <property type="term" value="F:metal ion binding"/>
    <property type="evidence" value="ECO:0007669"/>
    <property type="project" value="UniProtKB-KW"/>
</dbReference>
<evidence type="ECO:0000256" key="7">
    <source>
        <dbReference type="ARBA" id="ARBA00022982"/>
    </source>
</evidence>
<reference evidence="15" key="1">
    <citation type="submission" date="2025-08" db="UniProtKB">
        <authorList>
            <consortium name="RefSeq"/>
        </authorList>
    </citation>
    <scope>IDENTIFICATION</scope>
    <source>
        <tissue evidence="15">Whole insect</tissue>
    </source>
</reference>
<evidence type="ECO:0000256" key="2">
    <source>
        <dbReference type="ARBA" id="ARBA00004141"/>
    </source>
</evidence>
<dbReference type="SMART" id="SM00665">
    <property type="entry name" value="B561"/>
    <property type="match status" value="1"/>
</dbReference>
<feature type="transmembrane region" description="Helical" evidence="13">
    <location>
        <begin position="209"/>
        <end position="233"/>
    </location>
</feature>
<feature type="domain" description="Cytochrome b561" evidence="14">
    <location>
        <begin position="102"/>
        <end position="306"/>
    </location>
</feature>
<dbReference type="RefSeq" id="XP_028152714.1">
    <property type="nucleotide sequence ID" value="XM_028296913.1"/>
</dbReference>
<dbReference type="GO" id="GO:0140571">
    <property type="term" value="F:transmembrane ascorbate ferrireductase activity"/>
    <property type="evidence" value="ECO:0007669"/>
    <property type="project" value="UniProtKB-EC"/>
</dbReference>
<keyword evidence="9" id="KW-0408">Iron</keyword>
<comment type="cofactor">
    <cofactor evidence="1">
        <name>heme b</name>
        <dbReference type="ChEBI" id="CHEBI:60344"/>
    </cofactor>
</comment>
<feature type="region of interest" description="Disordered" evidence="12">
    <location>
        <begin position="1"/>
        <end position="104"/>
    </location>
</feature>
<evidence type="ECO:0000256" key="13">
    <source>
        <dbReference type="SAM" id="Phobius"/>
    </source>
</evidence>
<feature type="transmembrane region" description="Helical" evidence="13">
    <location>
        <begin position="177"/>
        <end position="197"/>
    </location>
</feature>
<sequence>MAGLENENVQMISTKIQITSENPSPQRTDTEYDSTSTRVQPFDIESQSHIDFAPVNNQNQNNCDSLAAKEMSARKEQQSKLGGADKEKKHKKGPRPPPPPGLKDDLTTIAHVSVVIFVGLILYLCFARPFEFFTWHPLLMSVGWMLMMIEGVLFISKENPIGRRLNLGRLLKVRYHWIALTISSILVTIGFVIVVISKNNHGKEHFKSLHAIFGLIGLLGCIPALINGTVALFDVELKRYIKPALNTAIHVASGSVVVIFGGLSLILSVYTNWFKRNSDNNKYLFLLGLVTSIYILGWVVQRPMRKTLRKFFKFENI</sequence>
<dbReference type="Gene3D" id="1.20.120.1770">
    <property type="match status" value="1"/>
</dbReference>
<keyword evidence="4" id="KW-0349">Heme</keyword>
<dbReference type="PROSITE" id="PS50939">
    <property type="entry name" value="CYTOCHROME_B561"/>
    <property type="match status" value="1"/>
</dbReference>
<evidence type="ECO:0000256" key="8">
    <source>
        <dbReference type="ARBA" id="ARBA00022989"/>
    </source>
</evidence>
<evidence type="ECO:0000256" key="10">
    <source>
        <dbReference type="ARBA" id="ARBA00023136"/>
    </source>
</evidence>
<name>A0A6P7GT79_DIAVI</name>
<dbReference type="EC" id="7.2.1.3" evidence="11"/>
<evidence type="ECO:0000259" key="14">
    <source>
        <dbReference type="PROSITE" id="PS50939"/>
    </source>
</evidence>
<dbReference type="CDD" id="cd08761">
    <property type="entry name" value="Cyt_b561_CYB561D2_like"/>
    <property type="match status" value="1"/>
</dbReference>
<keyword evidence="7" id="KW-0249">Electron transport</keyword>
<accession>A0A6P7GT79</accession>
<feature type="compositionally biased region" description="Basic and acidic residues" evidence="12">
    <location>
        <begin position="71"/>
        <end position="87"/>
    </location>
</feature>
<dbReference type="GO" id="GO:0016020">
    <property type="term" value="C:membrane"/>
    <property type="evidence" value="ECO:0007669"/>
    <property type="project" value="UniProtKB-SubCell"/>
</dbReference>
<feature type="transmembrane region" description="Helical" evidence="13">
    <location>
        <begin position="283"/>
        <end position="300"/>
    </location>
</feature>
<dbReference type="PANTHER" id="PTHR15422">
    <property type="entry name" value="OS05G0565100 PROTEIN"/>
    <property type="match status" value="1"/>
</dbReference>
<feature type="transmembrane region" description="Helical" evidence="13">
    <location>
        <begin position="109"/>
        <end position="129"/>
    </location>
</feature>
<keyword evidence="8 13" id="KW-1133">Transmembrane helix</keyword>
<dbReference type="PANTHER" id="PTHR15422:SF45">
    <property type="entry name" value="CYTOCHROME B561 DOMAIN-CONTAINING PROTEIN"/>
    <property type="match status" value="1"/>
</dbReference>
<dbReference type="Pfam" id="PF03188">
    <property type="entry name" value="Cytochrom_B561"/>
    <property type="match status" value="1"/>
</dbReference>
<evidence type="ECO:0000313" key="15">
    <source>
        <dbReference type="RefSeq" id="XP_028152714.1"/>
    </source>
</evidence>
<dbReference type="InterPro" id="IPR045150">
    <property type="entry name" value="CYB561D1/2"/>
</dbReference>
<gene>
    <name evidence="15" type="primary">LOC114346126</name>
</gene>
<feature type="compositionally biased region" description="Polar residues" evidence="12">
    <location>
        <begin position="7"/>
        <end position="64"/>
    </location>
</feature>
<evidence type="ECO:0000256" key="5">
    <source>
        <dbReference type="ARBA" id="ARBA00022692"/>
    </source>
</evidence>
<evidence type="ECO:0000256" key="11">
    <source>
        <dbReference type="ARBA" id="ARBA00024225"/>
    </source>
</evidence>
<evidence type="ECO:0000256" key="3">
    <source>
        <dbReference type="ARBA" id="ARBA00022448"/>
    </source>
</evidence>